<dbReference type="SMART" id="SM00530">
    <property type="entry name" value="HTH_XRE"/>
    <property type="match status" value="1"/>
</dbReference>
<dbReference type="Pfam" id="PF01381">
    <property type="entry name" value="HTH_3"/>
    <property type="match status" value="1"/>
</dbReference>
<accession>A0ABV1DY03</accession>
<evidence type="ECO:0000313" key="2">
    <source>
        <dbReference type="EMBL" id="MEQ2439921.1"/>
    </source>
</evidence>
<dbReference type="Proteomes" id="UP001489509">
    <property type="component" value="Unassembled WGS sequence"/>
</dbReference>
<dbReference type="CDD" id="cd00093">
    <property type="entry name" value="HTH_XRE"/>
    <property type="match status" value="1"/>
</dbReference>
<proteinExistence type="predicted"/>
<dbReference type="RefSeq" id="WP_349218206.1">
    <property type="nucleotide sequence ID" value="NZ_JBBMFD010000003.1"/>
</dbReference>
<dbReference type="EMBL" id="JBBMFD010000003">
    <property type="protein sequence ID" value="MEQ2439921.1"/>
    <property type="molecule type" value="Genomic_DNA"/>
</dbReference>
<dbReference type="SUPFAM" id="SSF47413">
    <property type="entry name" value="lambda repressor-like DNA-binding domains"/>
    <property type="match status" value="1"/>
</dbReference>
<gene>
    <name evidence="2" type="ORF">WMO26_03660</name>
</gene>
<dbReference type="Gene3D" id="1.10.260.40">
    <property type="entry name" value="lambda repressor-like DNA-binding domains"/>
    <property type="match status" value="1"/>
</dbReference>
<feature type="domain" description="HTH cro/C1-type" evidence="1">
    <location>
        <begin position="5"/>
        <end position="58"/>
    </location>
</feature>
<dbReference type="InterPro" id="IPR010982">
    <property type="entry name" value="Lambda_DNA-bd_dom_sf"/>
</dbReference>
<evidence type="ECO:0000313" key="3">
    <source>
        <dbReference type="Proteomes" id="UP001489509"/>
    </source>
</evidence>
<comment type="caution">
    <text evidence="2">The sequence shown here is derived from an EMBL/GenBank/DDBJ whole genome shotgun (WGS) entry which is preliminary data.</text>
</comment>
<organism evidence="2 3">
    <name type="scientific">Solibaculum intestinale</name>
    <dbReference type="NCBI Taxonomy" id="3133165"/>
    <lineage>
        <taxon>Bacteria</taxon>
        <taxon>Bacillati</taxon>
        <taxon>Bacillota</taxon>
        <taxon>Clostridia</taxon>
        <taxon>Eubacteriales</taxon>
        <taxon>Oscillospiraceae</taxon>
        <taxon>Solibaculum</taxon>
    </lineage>
</organism>
<sequence length="67" mass="7722">MSNKIKALLKVRGLTQAELAHRLDTVPSNIYKKLARDNFSEKELIEIAEALDCKYEGFFFFENDGKI</sequence>
<name>A0ABV1DY03_9FIRM</name>
<evidence type="ECO:0000259" key="1">
    <source>
        <dbReference type="PROSITE" id="PS50943"/>
    </source>
</evidence>
<keyword evidence="3" id="KW-1185">Reference proteome</keyword>
<dbReference type="PROSITE" id="PS50943">
    <property type="entry name" value="HTH_CROC1"/>
    <property type="match status" value="1"/>
</dbReference>
<protein>
    <submittedName>
        <fullName evidence="2">Helix-turn-helix domain-containing protein</fullName>
    </submittedName>
</protein>
<reference evidence="2 3" key="1">
    <citation type="submission" date="2024-03" db="EMBL/GenBank/DDBJ databases">
        <title>Human intestinal bacterial collection.</title>
        <authorList>
            <person name="Pauvert C."/>
            <person name="Hitch T.C.A."/>
            <person name="Clavel T."/>
        </authorList>
    </citation>
    <scope>NUCLEOTIDE SEQUENCE [LARGE SCALE GENOMIC DNA]</scope>
    <source>
        <strain evidence="2 3">CLA-JM-H44</strain>
    </source>
</reference>
<dbReference type="InterPro" id="IPR001387">
    <property type="entry name" value="Cro/C1-type_HTH"/>
</dbReference>